<gene>
    <name evidence="2" type="ORF">EVAR_37891_1</name>
</gene>
<keyword evidence="3" id="KW-1185">Reference proteome</keyword>
<dbReference type="PANTHER" id="PTHR36688">
    <property type="entry name" value="ENDO/EXONUCLEASE/PHOSPHATASE DOMAIN-CONTAINING PROTEIN"/>
    <property type="match status" value="1"/>
</dbReference>
<keyword evidence="2" id="KW-0808">Transferase</keyword>
<comment type="caution">
    <text evidence="2">The sequence shown here is derived from an EMBL/GenBank/DDBJ whole genome shotgun (WGS) entry which is preliminary data.</text>
</comment>
<dbReference type="Pfam" id="PF00078">
    <property type="entry name" value="RVT_1"/>
    <property type="match status" value="1"/>
</dbReference>
<dbReference type="InterPro" id="IPR000477">
    <property type="entry name" value="RT_dom"/>
</dbReference>
<dbReference type="EMBL" id="BGZK01001095">
    <property type="protein sequence ID" value="GBP71051.1"/>
    <property type="molecule type" value="Genomic_DNA"/>
</dbReference>
<dbReference type="InterPro" id="IPR052560">
    <property type="entry name" value="RdDP_mobile_element"/>
</dbReference>
<keyword evidence="2" id="KW-0695">RNA-directed DNA polymerase</keyword>
<dbReference type="InterPro" id="IPR036691">
    <property type="entry name" value="Endo/exonu/phosph_ase_sf"/>
</dbReference>
<dbReference type="Pfam" id="PF14529">
    <property type="entry name" value="Exo_endo_phos_2"/>
    <property type="match status" value="1"/>
</dbReference>
<dbReference type="Gene3D" id="3.60.10.10">
    <property type="entry name" value="Endonuclease/exonuclease/phosphatase"/>
    <property type="match status" value="1"/>
</dbReference>
<dbReference type="SUPFAM" id="SSF56219">
    <property type="entry name" value="DNase I-like"/>
    <property type="match status" value="1"/>
</dbReference>
<dbReference type="InterPro" id="IPR005135">
    <property type="entry name" value="Endo/exonuclease/phosphatase"/>
</dbReference>
<proteinExistence type="predicted"/>
<dbReference type="Proteomes" id="UP000299102">
    <property type="component" value="Unassembled WGS sequence"/>
</dbReference>
<name>A0A4C1Y499_EUMVA</name>
<accession>A0A4C1Y499</accession>
<evidence type="ECO:0000313" key="3">
    <source>
        <dbReference type="Proteomes" id="UP000299102"/>
    </source>
</evidence>
<dbReference type="PANTHER" id="PTHR36688:SF2">
    <property type="entry name" value="ENDONUCLEASE_EXONUCLEASE_PHOSPHATASE DOMAIN-CONTAINING PROTEIN"/>
    <property type="match status" value="1"/>
</dbReference>
<dbReference type="PROSITE" id="PS50878">
    <property type="entry name" value="RT_POL"/>
    <property type="match status" value="1"/>
</dbReference>
<reference evidence="2 3" key="1">
    <citation type="journal article" date="2019" name="Commun. Biol.">
        <title>The bagworm genome reveals a unique fibroin gene that provides high tensile strength.</title>
        <authorList>
            <person name="Kono N."/>
            <person name="Nakamura H."/>
            <person name="Ohtoshi R."/>
            <person name="Tomita M."/>
            <person name="Numata K."/>
            <person name="Arakawa K."/>
        </authorList>
    </citation>
    <scope>NUCLEOTIDE SEQUENCE [LARGE SCALE GENOMIC DNA]</scope>
</reference>
<evidence type="ECO:0000313" key="2">
    <source>
        <dbReference type="EMBL" id="GBP71051.1"/>
    </source>
</evidence>
<feature type="domain" description="Reverse transcriptase" evidence="1">
    <location>
        <begin position="513"/>
        <end position="810"/>
    </location>
</feature>
<dbReference type="OrthoDB" id="7474049at2759"/>
<protein>
    <submittedName>
        <fullName evidence="2">Probable RNA-directed DNA polymerase from transposon X-element</fullName>
    </submittedName>
</protein>
<organism evidence="2 3">
    <name type="scientific">Eumeta variegata</name>
    <name type="common">Bagworm moth</name>
    <name type="synonym">Eumeta japonica</name>
    <dbReference type="NCBI Taxonomy" id="151549"/>
    <lineage>
        <taxon>Eukaryota</taxon>
        <taxon>Metazoa</taxon>
        <taxon>Ecdysozoa</taxon>
        <taxon>Arthropoda</taxon>
        <taxon>Hexapoda</taxon>
        <taxon>Insecta</taxon>
        <taxon>Pterygota</taxon>
        <taxon>Neoptera</taxon>
        <taxon>Endopterygota</taxon>
        <taxon>Lepidoptera</taxon>
        <taxon>Glossata</taxon>
        <taxon>Ditrysia</taxon>
        <taxon>Tineoidea</taxon>
        <taxon>Psychidae</taxon>
        <taxon>Oiketicinae</taxon>
        <taxon>Eumeta</taxon>
    </lineage>
</organism>
<evidence type="ECO:0000259" key="1">
    <source>
        <dbReference type="PROSITE" id="PS50878"/>
    </source>
</evidence>
<keyword evidence="2" id="KW-0548">Nucleotidyltransferase</keyword>
<dbReference type="GO" id="GO:0003964">
    <property type="term" value="F:RNA-directed DNA polymerase activity"/>
    <property type="evidence" value="ECO:0007669"/>
    <property type="project" value="UniProtKB-KW"/>
</dbReference>
<dbReference type="AlphaFoldDB" id="A0A4C1Y499"/>
<sequence>MKTSKQNNDGVNAPVAGATEAMERFGHAKNQCNRPFRCVKCGDDHASISCLKRPDTEAICANCQGKHPASYKGCAKYKQYKEQLLTKEKSRKTNDNTETIMKQTRHHTIETAQLNNQIHNLLLNPNPIIPSTQVTRPLKPNTPYTYAQAARQKDRSIPKTDIKDPNDFVEVLDVMVDKFQNIMTLMVVTWNANGLSERKQELDLFLRTERIDVALISETRFTQKNVFRLKHYMVYTTNHPSGNSHGGTAIIIKENIKHYLLEEYKTDKIQPTSVRIQDNKVETTLSAIYCPPRHVTTSEDFKNYFKTLGNRYICGGNWNAKHVFWGSRLTSPRGRQLYLTTNDLNLHCVSHGVATYWPAEPNKKPDLLDFYVIKNIPLSQLDVEECTDLSLDQTPVIVNVHCQAVLIEYPQRMYNHRTDWDEYRAKITKSVNLNSPLNDVNSIETAIESFNRLIHQVAKESTPFLRQKNLNHFPYPKLIKDKVNERRWLRKIWHLTKYPCDKKAFDHASEDIKNMISQANKKRFQNQLADLTPKKDTNYSLWKITKKLKRPKIHIPFIKTTDGKWIRKEADKAQVFANHLKDVFKPLPSKNTEHDKEVYEYLDAALQMCLPMKSVSPKETWREILKLQEGKTPGYDLVDAKLLKELPEKGITHFAAICNACLRLAIFPGQWKIAQVVIIPKPGKPLHEASSYRPISLLSVQGVPQGSILGPVLYLIFAADIPTHEDTITATYADDTTLLSIDKDSSTASAKLQAHVFKVENWLDKWRIRVNQGKSVHMTFTLKRETCPPIKLHNEEIPQAEDAKYLGMHLDRRLTWRKHIWTKRKQLDTHLRSMYWLMGRKSNLSHKSKIAIYKTILKPIWTYGIELWGTASNSNIEILKRFQSKTLRTMLDIPYYVSNKYIHRDLRMNTVKQEIAKHSKNYQMRISTHVNELALNLTGAGSVSHFRLKRHSVPTLAVRFDHS</sequence>